<dbReference type="EMBL" id="JASODW010000008">
    <property type="protein sequence ID" value="MDK6275519.1"/>
    <property type="molecule type" value="Genomic_DNA"/>
</dbReference>
<dbReference type="NCBIfam" id="TIGR00262">
    <property type="entry name" value="trpA"/>
    <property type="match status" value="1"/>
</dbReference>
<evidence type="ECO:0000256" key="3">
    <source>
        <dbReference type="ARBA" id="ARBA00011270"/>
    </source>
</evidence>
<evidence type="ECO:0000256" key="6">
    <source>
        <dbReference type="ARBA" id="ARBA00023141"/>
    </source>
</evidence>
<dbReference type="Gene3D" id="3.20.20.70">
    <property type="entry name" value="Aldolase class I"/>
    <property type="match status" value="1"/>
</dbReference>
<sequence>MSQPAPRITSGDAIARARQEGRPALIAYLPAGYPDVQSTIDAAIAAAKNGADIIEIGLPYSDPVMDGPVIQAATTESLANGFKVPQVFEIIEKVTAEVDAAVLIMTYWNLVMRMGVDEFARRLAEAGGAGLITPDLLPEEASDWMEASEKYGLDRVFLTAPSNTPERVKQTVEASRGFVYCVSIMGVTGARDTVSDAAQGVVEAVRVAGDMPACVGLGVSQRKHVEEIGAYADGVIVGTALVRELGENGPQGVGKLTAELAGRGSGA</sequence>
<keyword evidence="5 9" id="KW-0822">Tryptophan biosynthesis</keyword>
<comment type="similarity">
    <text evidence="9 10">Belongs to the TrpA family.</text>
</comment>
<dbReference type="FunFam" id="3.20.20.70:FF:000037">
    <property type="entry name" value="Tryptophan synthase alpha chain"/>
    <property type="match status" value="1"/>
</dbReference>
<evidence type="ECO:0000256" key="9">
    <source>
        <dbReference type="HAMAP-Rule" id="MF_00131"/>
    </source>
</evidence>
<evidence type="ECO:0000256" key="8">
    <source>
        <dbReference type="ARBA" id="ARBA00049047"/>
    </source>
</evidence>
<evidence type="ECO:0000313" key="11">
    <source>
        <dbReference type="EMBL" id="MDK6275519.1"/>
    </source>
</evidence>
<dbReference type="AlphaFoldDB" id="A0AAP4FDR5"/>
<protein>
    <recommendedName>
        <fullName evidence="9">Tryptophan synthase alpha chain</fullName>
        <ecNumber evidence="9">4.2.1.20</ecNumber>
    </recommendedName>
</protein>
<feature type="active site" description="Proton acceptor" evidence="9">
    <location>
        <position position="66"/>
    </location>
</feature>
<evidence type="ECO:0000256" key="1">
    <source>
        <dbReference type="ARBA" id="ARBA00003365"/>
    </source>
</evidence>
<evidence type="ECO:0000256" key="7">
    <source>
        <dbReference type="ARBA" id="ARBA00023239"/>
    </source>
</evidence>
<dbReference type="Proteomes" id="UP001240483">
    <property type="component" value="Unassembled WGS sequence"/>
</dbReference>
<dbReference type="PROSITE" id="PS00167">
    <property type="entry name" value="TRP_SYNTHASE_ALPHA"/>
    <property type="match status" value="1"/>
</dbReference>
<dbReference type="GO" id="GO:0004834">
    <property type="term" value="F:tryptophan synthase activity"/>
    <property type="evidence" value="ECO:0007669"/>
    <property type="project" value="UniProtKB-UniRule"/>
</dbReference>
<dbReference type="RefSeq" id="WP_285333330.1">
    <property type="nucleotide sequence ID" value="NZ_JASODW010000008.1"/>
</dbReference>
<keyword evidence="7 9" id="KW-0456">Lyase</keyword>
<dbReference type="InterPro" id="IPR013785">
    <property type="entry name" value="Aldolase_TIM"/>
</dbReference>
<dbReference type="InterPro" id="IPR002028">
    <property type="entry name" value="Trp_synthase_suA"/>
</dbReference>
<dbReference type="HAMAP" id="MF_00131">
    <property type="entry name" value="Trp_synth_alpha"/>
    <property type="match status" value="1"/>
</dbReference>
<dbReference type="GO" id="GO:0005829">
    <property type="term" value="C:cytosol"/>
    <property type="evidence" value="ECO:0007669"/>
    <property type="project" value="TreeGrafter"/>
</dbReference>
<dbReference type="CDD" id="cd04724">
    <property type="entry name" value="Tryptophan_synthase_alpha"/>
    <property type="match status" value="1"/>
</dbReference>
<feature type="active site" description="Proton acceptor" evidence="9">
    <location>
        <position position="55"/>
    </location>
</feature>
<evidence type="ECO:0000313" key="12">
    <source>
        <dbReference type="Proteomes" id="UP001240483"/>
    </source>
</evidence>
<comment type="catalytic activity">
    <reaction evidence="8 9">
        <text>(1S,2R)-1-C-(indol-3-yl)glycerol 3-phosphate + L-serine = D-glyceraldehyde 3-phosphate + L-tryptophan + H2O</text>
        <dbReference type="Rhea" id="RHEA:10532"/>
        <dbReference type="ChEBI" id="CHEBI:15377"/>
        <dbReference type="ChEBI" id="CHEBI:33384"/>
        <dbReference type="ChEBI" id="CHEBI:57912"/>
        <dbReference type="ChEBI" id="CHEBI:58866"/>
        <dbReference type="ChEBI" id="CHEBI:59776"/>
        <dbReference type="EC" id="4.2.1.20"/>
    </reaction>
</comment>
<reference evidence="11" key="1">
    <citation type="submission" date="2023-05" db="EMBL/GenBank/DDBJ databases">
        <title>Cataloging the Phylogenetic Diversity of Human Bladder Bacteria.</title>
        <authorList>
            <person name="Du J."/>
        </authorList>
    </citation>
    <scope>NUCLEOTIDE SEQUENCE</scope>
    <source>
        <strain evidence="11">UMB9978</strain>
    </source>
</reference>
<proteinExistence type="inferred from homology"/>
<dbReference type="Pfam" id="PF00290">
    <property type="entry name" value="Trp_syntA"/>
    <property type="match status" value="1"/>
</dbReference>
<evidence type="ECO:0000256" key="5">
    <source>
        <dbReference type="ARBA" id="ARBA00022822"/>
    </source>
</evidence>
<dbReference type="InterPro" id="IPR018204">
    <property type="entry name" value="Trp_synthase_alpha_AS"/>
</dbReference>
<evidence type="ECO:0000256" key="2">
    <source>
        <dbReference type="ARBA" id="ARBA00004733"/>
    </source>
</evidence>
<comment type="subunit">
    <text evidence="3 9">Tetramer of two alpha and two beta chains.</text>
</comment>
<dbReference type="SUPFAM" id="SSF51366">
    <property type="entry name" value="Ribulose-phoshate binding barrel"/>
    <property type="match status" value="1"/>
</dbReference>
<dbReference type="PANTHER" id="PTHR43406">
    <property type="entry name" value="TRYPTOPHAN SYNTHASE, ALPHA CHAIN"/>
    <property type="match status" value="1"/>
</dbReference>
<dbReference type="PANTHER" id="PTHR43406:SF1">
    <property type="entry name" value="TRYPTOPHAN SYNTHASE ALPHA CHAIN, CHLOROPLASTIC"/>
    <property type="match status" value="1"/>
</dbReference>
<gene>
    <name evidence="9 11" type="primary">trpA</name>
    <name evidence="11" type="ORF">QP116_07235</name>
</gene>
<accession>A0AAP4FDR5</accession>
<dbReference type="EC" id="4.2.1.20" evidence="9"/>
<keyword evidence="6 9" id="KW-0057">Aromatic amino acid biosynthesis</keyword>
<evidence type="ECO:0000256" key="4">
    <source>
        <dbReference type="ARBA" id="ARBA00022605"/>
    </source>
</evidence>
<evidence type="ECO:0000256" key="10">
    <source>
        <dbReference type="RuleBase" id="RU003662"/>
    </source>
</evidence>
<comment type="pathway">
    <text evidence="2 9">Amino-acid biosynthesis; L-tryptophan biosynthesis; L-tryptophan from chorismate: step 5/5.</text>
</comment>
<name>A0AAP4FDR5_9MICC</name>
<dbReference type="InterPro" id="IPR011060">
    <property type="entry name" value="RibuloseP-bd_barrel"/>
</dbReference>
<comment type="caution">
    <text evidence="11">The sequence shown here is derived from an EMBL/GenBank/DDBJ whole genome shotgun (WGS) entry which is preliminary data.</text>
</comment>
<comment type="function">
    <text evidence="1 9">The alpha subunit is responsible for the aldol cleavage of indoleglycerol phosphate to indole and glyceraldehyde 3-phosphate.</text>
</comment>
<keyword evidence="4 9" id="KW-0028">Amino-acid biosynthesis</keyword>
<organism evidence="11 12">
    <name type="scientific">Pseudoglutamicibacter cumminsii</name>
    <dbReference type="NCBI Taxonomy" id="156979"/>
    <lineage>
        <taxon>Bacteria</taxon>
        <taxon>Bacillati</taxon>
        <taxon>Actinomycetota</taxon>
        <taxon>Actinomycetes</taxon>
        <taxon>Micrococcales</taxon>
        <taxon>Micrococcaceae</taxon>
        <taxon>Pseudoglutamicibacter</taxon>
    </lineage>
</organism>